<feature type="compositionally biased region" description="Basic and acidic residues" evidence="1">
    <location>
        <begin position="29"/>
        <end position="98"/>
    </location>
</feature>
<accession>A0ABQ8Q6N1</accession>
<feature type="compositionally biased region" description="Acidic residues" evidence="1">
    <location>
        <begin position="99"/>
        <end position="109"/>
    </location>
</feature>
<proteinExistence type="predicted"/>
<evidence type="ECO:0000313" key="3">
    <source>
        <dbReference type="Proteomes" id="UP001163828"/>
    </source>
</evidence>
<reference evidence="2" key="1">
    <citation type="submission" date="2022-08" db="EMBL/GenBank/DDBJ databases">
        <authorList>
            <consortium name="DOE Joint Genome Institute"/>
            <person name="Min B."/>
            <person name="Riley R."/>
            <person name="Sierra-Patev S."/>
            <person name="Naranjo-Ortiz M."/>
            <person name="Looney B."/>
            <person name="Konkel Z."/>
            <person name="Slot J.C."/>
            <person name="Sakamoto Y."/>
            <person name="Steenwyk J.L."/>
            <person name="Rokas A."/>
            <person name="Carro J."/>
            <person name="Camarero S."/>
            <person name="Ferreira P."/>
            <person name="Molpeceres G."/>
            <person name="Ruiz-Duenas F.J."/>
            <person name="Serrano A."/>
            <person name="Henrissat B."/>
            <person name="Drula E."/>
            <person name="Hughes K.W."/>
            <person name="Mata J.L."/>
            <person name="Ishikawa N.K."/>
            <person name="Vargas-Isla R."/>
            <person name="Ushijima S."/>
            <person name="Smith C.A."/>
            <person name="Ahrendt S."/>
            <person name="Andreopoulos W."/>
            <person name="He G."/>
            <person name="Labutti K."/>
            <person name="Lipzen A."/>
            <person name="Ng V."/>
            <person name="Sandor L."/>
            <person name="Barry K."/>
            <person name="Martinez A.T."/>
            <person name="Xiao Y."/>
            <person name="Gibbons J.G."/>
            <person name="Terashima K."/>
            <person name="Hibbett D.S."/>
            <person name="Grigoriev I.V."/>
        </authorList>
    </citation>
    <scope>NUCLEOTIDE SEQUENCE</scope>
    <source>
        <strain evidence="2">TFB10827</strain>
    </source>
</reference>
<name>A0ABQ8Q6N1_9AGAR</name>
<evidence type="ECO:0000256" key="1">
    <source>
        <dbReference type="SAM" id="MobiDB-lite"/>
    </source>
</evidence>
<keyword evidence="3" id="KW-1185">Reference proteome</keyword>
<feature type="region of interest" description="Disordered" evidence="1">
    <location>
        <begin position="26"/>
        <end position="121"/>
    </location>
</feature>
<evidence type="ECO:0000313" key="2">
    <source>
        <dbReference type="EMBL" id="KAJ3994182.1"/>
    </source>
</evidence>
<comment type="caution">
    <text evidence="2">The sequence shown here is derived from an EMBL/GenBank/DDBJ whole genome shotgun (WGS) entry which is preliminary data.</text>
</comment>
<protein>
    <submittedName>
        <fullName evidence="2">Uncharacterized protein</fullName>
    </submittedName>
</protein>
<dbReference type="EMBL" id="MU790719">
    <property type="protein sequence ID" value="KAJ3994182.1"/>
    <property type="molecule type" value="Genomic_DNA"/>
</dbReference>
<dbReference type="Proteomes" id="UP001163828">
    <property type="component" value="Unassembled WGS sequence"/>
</dbReference>
<sequence length="138" mass="15633">MSSPKKITSSKIAAQLQHMQAALLIMQETEERRKREEQEAEEKKQKAEEAKQARAAKKQLEEEKRRAGVLVEARKGKAREIEASPKQACRDILDPPYEHEDEDESEDDDGHALGAKAVEGQPGTVLRIDSFSFLLFLF</sequence>
<gene>
    <name evidence="2" type="ORF">F5050DRAFT_1809863</name>
</gene>
<organism evidence="2 3">
    <name type="scientific">Lentinula boryana</name>
    <dbReference type="NCBI Taxonomy" id="40481"/>
    <lineage>
        <taxon>Eukaryota</taxon>
        <taxon>Fungi</taxon>
        <taxon>Dikarya</taxon>
        <taxon>Basidiomycota</taxon>
        <taxon>Agaricomycotina</taxon>
        <taxon>Agaricomycetes</taxon>
        <taxon>Agaricomycetidae</taxon>
        <taxon>Agaricales</taxon>
        <taxon>Marasmiineae</taxon>
        <taxon>Omphalotaceae</taxon>
        <taxon>Lentinula</taxon>
    </lineage>
</organism>